<dbReference type="eggNOG" id="KOG0569">
    <property type="taxonomic scope" value="Eukaryota"/>
</dbReference>
<dbReference type="InterPro" id="IPR005829">
    <property type="entry name" value="Sugar_transporter_CS"/>
</dbReference>
<dbReference type="PROSITE" id="PS50850">
    <property type="entry name" value="MFS"/>
    <property type="match status" value="1"/>
</dbReference>
<dbReference type="InterPro" id="IPR036259">
    <property type="entry name" value="MFS_trans_sf"/>
</dbReference>
<dbReference type="PaxDb" id="2903-EOD26680"/>
<feature type="transmembrane region" description="Helical" evidence="6">
    <location>
        <begin position="237"/>
        <end position="265"/>
    </location>
</feature>
<dbReference type="PROSITE" id="PS00216">
    <property type="entry name" value="SUGAR_TRANSPORT_1"/>
    <property type="match status" value="1"/>
</dbReference>
<evidence type="ECO:0000256" key="2">
    <source>
        <dbReference type="ARBA" id="ARBA00022448"/>
    </source>
</evidence>
<dbReference type="KEGG" id="ehx:EMIHUDRAFT_468977"/>
<feature type="domain" description="Major facilitator superfamily (MFS) profile" evidence="7">
    <location>
        <begin position="103"/>
        <end position="532"/>
    </location>
</feature>
<organism evidence="8 9">
    <name type="scientific">Emiliania huxleyi (strain CCMP1516)</name>
    <dbReference type="NCBI Taxonomy" id="280463"/>
    <lineage>
        <taxon>Eukaryota</taxon>
        <taxon>Haptista</taxon>
        <taxon>Haptophyta</taxon>
        <taxon>Prymnesiophyceae</taxon>
        <taxon>Isochrysidales</taxon>
        <taxon>Noelaerhabdaceae</taxon>
        <taxon>Emiliania</taxon>
    </lineage>
</organism>
<dbReference type="InterPro" id="IPR045263">
    <property type="entry name" value="GLUT"/>
</dbReference>
<keyword evidence="3 6" id="KW-0812">Transmembrane</keyword>
<evidence type="ECO:0000259" key="7">
    <source>
        <dbReference type="PROSITE" id="PS50850"/>
    </source>
</evidence>
<feature type="transmembrane region" description="Helical" evidence="6">
    <location>
        <begin position="409"/>
        <end position="430"/>
    </location>
</feature>
<protein>
    <recommendedName>
        <fullName evidence="7">Major facilitator superfamily (MFS) profile domain-containing protein</fullName>
    </recommendedName>
</protein>
<feature type="transmembrane region" description="Helical" evidence="6">
    <location>
        <begin position="159"/>
        <end position="181"/>
    </location>
</feature>
<dbReference type="PANTHER" id="PTHR23503">
    <property type="entry name" value="SOLUTE CARRIER FAMILY 2"/>
    <property type="match status" value="1"/>
</dbReference>
<reference evidence="9" key="1">
    <citation type="journal article" date="2013" name="Nature">
        <title>Pan genome of the phytoplankton Emiliania underpins its global distribution.</title>
        <authorList>
            <person name="Read B.A."/>
            <person name="Kegel J."/>
            <person name="Klute M.J."/>
            <person name="Kuo A."/>
            <person name="Lefebvre S.C."/>
            <person name="Maumus F."/>
            <person name="Mayer C."/>
            <person name="Miller J."/>
            <person name="Monier A."/>
            <person name="Salamov A."/>
            <person name="Young J."/>
            <person name="Aguilar M."/>
            <person name="Claverie J.M."/>
            <person name="Frickenhaus S."/>
            <person name="Gonzalez K."/>
            <person name="Herman E.K."/>
            <person name="Lin Y.C."/>
            <person name="Napier J."/>
            <person name="Ogata H."/>
            <person name="Sarno A.F."/>
            <person name="Shmutz J."/>
            <person name="Schroeder D."/>
            <person name="de Vargas C."/>
            <person name="Verret F."/>
            <person name="von Dassow P."/>
            <person name="Valentin K."/>
            <person name="Van de Peer Y."/>
            <person name="Wheeler G."/>
            <person name="Dacks J.B."/>
            <person name="Delwiche C.F."/>
            <person name="Dyhrman S.T."/>
            <person name="Glockner G."/>
            <person name="John U."/>
            <person name="Richards T."/>
            <person name="Worden A.Z."/>
            <person name="Zhang X."/>
            <person name="Grigoriev I.V."/>
            <person name="Allen A.E."/>
            <person name="Bidle K."/>
            <person name="Borodovsky M."/>
            <person name="Bowler C."/>
            <person name="Brownlee C."/>
            <person name="Cock J.M."/>
            <person name="Elias M."/>
            <person name="Gladyshev V.N."/>
            <person name="Groth M."/>
            <person name="Guda C."/>
            <person name="Hadaegh A."/>
            <person name="Iglesias-Rodriguez M.D."/>
            <person name="Jenkins J."/>
            <person name="Jones B.M."/>
            <person name="Lawson T."/>
            <person name="Leese F."/>
            <person name="Lindquist E."/>
            <person name="Lobanov A."/>
            <person name="Lomsadze A."/>
            <person name="Malik S.B."/>
            <person name="Marsh M.E."/>
            <person name="Mackinder L."/>
            <person name="Mock T."/>
            <person name="Mueller-Roeber B."/>
            <person name="Pagarete A."/>
            <person name="Parker M."/>
            <person name="Probert I."/>
            <person name="Quesneville H."/>
            <person name="Raines C."/>
            <person name="Rensing S.A."/>
            <person name="Riano-Pachon D.M."/>
            <person name="Richier S."/>
            <person name="Rokitta S."/>
            <person name="Shiraiwa Y."/>
            <person name="Soanes D.M."/>
            <person name="van der Giezen M."/>
            <person name="Wahlund T.M."/>
            <person name="Williams B."/>
            <person name="Wilson W."/>
            <person name="Wolfe G."/>
            <person name="Wurch L.L."/>
        </authorList>
    </citation>
    <scope>NUCLEOTIDE SEQUENCE</scope>
</reference>
<dbReference type="GO" id="GO:0015149">
    <property type="term" value="F:hexose transmembrane transporter activity"/>
    <property type="evidence" value="ECO:0007669"/>
    <property type="project" value="TreeGrafter"/>
</dbReference>
<dbReference type="InterPro" id="IPR005828">
    <property type="entry name" value="MFS_sugar_transport-like"/>
</dbReference>
<evidence type="ECO:0000256" key="1">
    <source>
        <dbReference type="ARBA" id="ARBA00004141"/>
    </source>
</evidence>
<dbReference type="Gene3D" id="1.20.1250.20">
    <property type="entry name" value="MFS general substrate transporter like domains"/>
    <property type="match status" value="3"/>
</dbReference>
<accession>A0A0D3JT45</accession>
<feature type="transmembrane region" description="Helical" evidence="6">
    <location>
        <begin position="188"/>
        <end position="210"/>
    </location>
</feature>
<evidence type="ECO:0000256" key="4">
    <source>
        <dbReference type="ARBA" id="ARBA00022989"/>
    </source>
</evidence>
<keyword evidence="4 6" id="KW-1133">Transmembrane helix</keyword>
<feature type="transmembrane region" description="Helical" evidence="6">
    <location>
        <begin position="436"/>
        <end position="466"/>
    </location>
</feature>
<evidence type="ECO:0000313" key="9">
    <source>
        <dbReference type="Proteomes" id="UP000013827"/>
    </source>
</evidence>
<dbReference type="HOGENOM" id="CLU_019163_0_0_1"/>
<evidence type="ECO:0000256" key="6">
    <source>
        <dbReference type="SAM" id="Phobius"/>
    </source>
</evidence>
<feature type="transmembrane region" description="Helical" evidence="6">
    <location>
        <begin position="277"/>
        <end position="297"/>
    </location>
</feature>
<name>A0A0D3JT45_EMIH1</name>
<keyword evidence="5 6" id="KW-0472">Membrane</keyword>
<dbReference type="GO" id="GO:0016020">
    <property type="term" value="C:membrane"/>
    <property type="evidence" value="ECO:0007669"/>
    <property type="project" value="UniProtKB-SubCell"/>
</dbReference>
<dbReference type="OMA" id="GANVMTY"/>
<proteinExistence type="predicted"/>
<dbReference type="Pfam" id="PF00083">
    <property type="entry name" value="Sugar_tr"/>
    <property type="match status" value="2"/>
</dbReference>
<dbReference type="GeneID" id="17272223"/>
<comment type="subcellular location">
    <subcellularLocation>
        <location evidence="1">Membrane</location>
        <topology evidence="1">Multi-pass membrane protein</topology>
    </subcellularLocation>
</comment>
<dbReference type="STRING" id="2903.R1EJ27"/>
<dbReference type="Proteomes" id="UP000013827">
    <property type="component" value="Unassembled WGS sequence"/>
</dbReference>
<dbReference type="AlphaFoldDB" id="A0A0D3JT45"/>
<reference evidence="8" key="2">
    <citation type="submission" date="2024-10" db="UniProtKB">
        <authorList>
            <consortium name="EnsemblProtists"/>
        </authorList>
    </citation>
    <scope>IDENTIFICATION</scope>
</reference>
<dbReference type="SUPFAM" id="SSF103473">
    <property type="entry name" value="MFS general substrate transporter"/>
    <property type="match status" value="1"/>
</dbReference>
<dbReference type="PRINTS" id="PR00171">
    <property type="entry name" value="SUGRTRNSPORT"/>
</dbReference>
<keyword evidence="2" id="KW-0813">Transport</keyword>
<dbReference type="InterPro" id="IPR003663">
    <property type="entry name" value="Sugar/inositol_transpt"/>
</dbReference>
<dbReference type="InterPro" id="IPR020846">
    <property type="entry name" value="MFS_dom"/>
</dbReference>
<dbReference type="PROSITE" id="PS00217">
    <property type="entry name" value="SUGAR_TRANSPORT_2"/>
    <property type="match status" value="1"/>
</dbReference>
<dbReference type="RefSeq" id="XP_005779109.1">
    <property type="nucleotide sequence ID" value="XM_005779052.1"/>
</dbReference>
<keyword evidence="9" id="KW-1185">Reference proteome</keyword>
<evidence type="ECO:0000256" key="3">
    <source>
        <dbReference type="ARBA" id="ARBA00022692"/>
    </source>
</evidence>
<dbReference type="PANTHER" id="PTHR23503:SF8">
    <property type="entry name" value="FACILITATED GLUCOSE TRANSPORTER PROTEIN 1"/>
    <property type="match status" value="1"/>
</dbReference>
<feature type="transmembrane region" description="Helical" evidence="6">
    <location>
        <begin position="379"/>
        <end position="397"/>
    </location>
</feature>
<dbReference type="EnsemblProtists" id="EOD26680">
    <property type="protein sequence ID" value="EOD26680"/>
    <property type="gene ID" value="EMIHUDRAFT_468977"/>
</dbReference>
<evidence type="ECO:0000313" key="8">
    <source>
        <dbReference type="EnsemblProtists" id="EOD26680"/>
    </source>
</evidence>
<feature type="transmembrane region" description="Helical" evidence="6">
    <location>
        <begin position="504"/>
        <end position="525"/>
    </location>
</feature>
<sequence>MRQSHDDDAAVLRYGTSMSRTLSARRLHDGSSGSESSLQAASSFSDLPLLALPGLASRVSIAGTSASQNDLRAFFDTAIAADGHIEVDAMTVEGGLTPSLVLSSTGALASSLMFGLNNANMNTPAAAMRASLGLPSSLPAGCAAGEAVHAQLLENDVTWSLIVSILCLGALVGSASAAYLADGWGRRAFLLHNSGLYAVAALVGAAASAFPADAFPAGASPAGGREEDPCSTSRSTAAILLLLLSRVLSGVACGGSTVVVPMYLGEISPTPARRWRLVLLAVLPPAALQLLLLRHSLLESPRWLLLRGRDEAARTTLARLRGCRGGEAGPEAGDRQAGQAARGARWLIDPGVLLCTSTQYSLGGGSSARLLIDPSARRPLVLCVGLMAVNVFVVLLSTALMDRLGRKPLLAASLGGMAAASLLLTAALLLGSAPLVVVAMVPLVVVAMVLFVLTFGVGLGPVVWLLPAELFPTQLRASAIATTTVVNWLANYVVGQLFLPLASWLGPLSFLPFAAVLAAGLLLAFSLPETRGRTLEEIEAYFAPRLKRGHSITAPLMPAAAWRGA</sequence>
<evidence type="ECO:0000256" key="5">
    <source>
        <dbReference type="ARBA" id="ARBA00023136"/>
    </source>
</evidence>